<keyword evidence="4" id="KW-1185">Reference proteome</keyword>
<dbReference type="InterPro" id="IPR038906">
    <property type="entry name" value="TTC36"/>
</dbReference>
<dbReference type="PROSITE" id="PS50005">
    <property type="entry name" value="TPR"/>
    <property type="match status" value="1"/>
</dbReference>
<sequence>MDTSSSENVKLNPHDQQVLSRIFSPDDPNLFQTIDLELPLDDDFTKTLNLKDKEALTNLQLEAIKLAEEGRLEEALKAFDFIVVKFPKFTAAWNDRAQVKVLMQREREAAQDLETAMTLNGPETRCEAIKQVYSQYGLLMLAAGEQEKALESFKKAASMGDAFAKKQLVQLNPYAALCNKYIGDLLKKAMQGDQ</sequence>
<protein>
    <submittedName>
        <fullName evidence="3">Tetratricopeptide repeat protein 36</fullName>
    </submittedName>
</protein>
<dbReference type="PANTHER" id="PTHR21405">
    <property type="entry name" value="CDNA SEQUENCE BC021608"/>
    <property type="match status" value="1"/>
</dbReference>
<evidence type="ECO:0000256" key="2">
    <source>
        <dbReference type="PROSITE-ProRule" id="PRU00339"/>
    </source>
</evidence>
<dbReference type="EMBL" id="JBJKFK010000030">
    <property type="protein sequence ID" value="KAL3320771.1"/>
    <property type="molecule type" value="Genomic_DNA"/>
</dbReference>
<evidence type="ECO:0000256" key="1">
    <source>
        <dbReference type="ARBA" id="ARBA00006995"/>
    </source>
</evidence>
<dbReference type="Proteomes" id="UP001626550">
    <property type="component" value="Unassembled WGS sequence"/>
</dbReference>
<dbReference type="InterPro" id="IPR019734">
    <property type="entry name" value="TPR_rpt"/>
</dbReference>
<comment type="similarity">
    <text evidence="1">Belongs to the TTC36 family.</text>
</comment>
<reference evidence="3 4" key="1">
    <citation type="submission" date="2024-11" db="EMBL/GenBank/DDBJ databases">
        <title>Adaptive evolution of stress response genes in parasites aligns with host niche diversity.</title>
        <authorList>
            <person name="Hahn C."/>
            <person name="Resl P."/>
        </authorList>
    </citation>
    <scope>NUCLEOTIDE SEQUENCE [LARGE SCALE GENOMIC DNA]</scope>
    <source>
        <strain evidence="3">EGGRZ-B1_66</strain>
        <tissue evidence="3">Body</tissue>
    </source>
</reference>
<dbReference type="PANTHER" id="PTHR21405:SF0">
    <property type="entry name" value="TETRATRICOPEPTIDE REPEAT PROTEIN 36"/>
    <property type="match status" value="1"/>
</dbReference>
<name>A0ABD2QPV5_9PLAT</name>
<comment type="caution">
    <text evidence="3">The sequence shown here is derived from an EMBL/GenBank/DDBJ whole genome shotgun (WGS) entry which is preliminary data.</text>
</comment>
<evidence type="ECO:0000313" key="4">
    <source>
        <dbReference type="Proteomes" id="UP001626550"/>
    </source>
</evidence>
<organism evidence="3 4">
    <name type="scientific">Cichlidogyrus casuarinus</name>
    <dbReference type="NCBI Taxonomy" id="1844966"/>
    <lineage>
        <taxon>Eukaryota</taxon>
        <taxon>Metazoa</taxon>
        <taxon>Spiralia</taxon>
        <taxon>Lophotrochozoa</taxon>
        <taxon>Platyhelminthes</taxon>
        <taxon>Monogenea</taxon>
        <taxon>Monopisthocotylea</taxon>
        <taxon>Dactylogyridea</taxon>
        <taxon>Ancyrocephalidae</taxon>
        <taxon>Cichlidogyrus</taxon>
    </lineage>
</organism>
<dbReference type="Gene3D" id="1.25.40.10">
    <property type="entry name" value="Tetratricopeptide repeat domain"/>
    <property type="match status" value="1"/>
</dbReference>
<gene>
    <name evidence="3" type="primary">TTC36</name>
    <name evidence="3" type="ORF">Ciccas_000542</name>
</gene>
<evidence type="ECO:0000313" key="3">
    <source>
        <dbReference type="EMBL" id="KAL3320771.1"/>
    </source>
</evidence>
<dbReference type="SUPFAM" id="SSF48452">
    <property type="entry name" value="TPR-like"/>
    <property type="match status" value="1"/>
</dbReference>
<proteinExistence type="inferred from homology"/>
<accession>A0ABD2QPV5</accession>
<feature type="repeat" description="TPR" evidence="2">
    <location>
        <begin position="130"/>
        <end position="163"/>
    </location>
</feature>
<dbReference type="InterPro" id="IPR011990">
    <property type="entry name" value="TPR-like_helical_dom_sf"/>
</dbReference>
<keyword evidence="2" id="KW-0802">TPR repeat</keyword>
<dbReference type="AlphaFoldDB" id="A0ABD2QPV5"/>